<name>A0A7J5UMJ9_9MICO</name>
<evidence type="ECO:0000313" key="1">
    <source>
        <dbReference type="EMBL" id="KAE8763596.1"/>
    </source>
</evidence>
<sequence>MSRWRADVLAHRVDRAALLRRAQAAGARRDVLHRALGEAGAVVDALAAQGLPDRVVAAVAADLFARVCGACPRGWDERSLTRWVVLAIVPRLARVLPAEVSPLLDDLLTAATRLRGQVDLAAWAGRLTDALHAAGDARHLRDLAALAAWRSGAVMWRAAALGAAPRVPAAALA</sequence>
<feature type="non-terminal residue" evidence="1">
    <location>
        <position position="173"/>
    </location>
</feature>
<proteinExistence type="predicted"/>
<protein>
    <submittedName>
        <fullName evidence="1">Uncharacterized protein</fullName>
    </submittedName>
</protein>
<dbReference type="EMBL" id="WHJE01000064">
    <property type="protein sequence ID" value="KAE8763596.1"/>
    <property type="molecule type" value="Genomic_DNA"/>
</dbReference>
<gene>
    <name evidence="1" type="ORF">GB883_13245</name>
</gene>
<keyword evidence="2" id="KW-1185">Reference proteome</keyword>
<dbReference type="Proteomes" id="UP000451860">
    <property type="component" value="Unassembled WGS sequence"/>
</dbReference>
<accession>A0A7J5UMJ9</accession>
<comment type="caution">
    <text evidence="1">The sequence shown here is derived from an EMBL/GenBank/DDBJ whole genome shotgun (WGS) entry which is preliminary data.</text>
</comment>
<evidence type="ECO:0000313" key="2">
    <source>
        <dbReference type="Proteomes" id="UP000451860"/>
    </source>
</evidence>
<dbReference type="AlphaFoldDB" id="A0A7J5UMJ9"/>
<reference evidence="1 2" key="1">
    <citation type="submission" date="2019-10" db="EMBL/GenBank/DDBJ databases">
        <title>Georgenia wutianyii sp. nov. and Georgenia yuyongxinii sp. nov. isolated from plateau pika (Ochotona curzoniae) in the Qinghai-Tibet plateau of China.</title>
        <authorList>
            <person name="Tian Z."/>
        </authorList>
    </citation>
    <scope>NUCLEOTIDE SEQUENCE [LARGE SCALE GENOMIC DNA]</scope>
    <source>
        <strain evidence="1 2">DSM 21501</strain>
    </source>
</reference>
<organism evidence="1 2">
    <name type="scientific">Georgenia thermotolerans</name>
    <dbReference type="NCBI Taxonomy" id="527326"/>
    <lineage>
        <taxon>Bacteria</taxon>
        <taxon>Bacillati</taxon>
        <taxon>Actinomycetota</taxon>
        <taxon>Actinomycetes</taxon>
        <taxon>Micrococcales</taxon>
        <taxon>Bogoriellaceae</taxon>
        <taxon>Georgenia</taxon>
    </lineage>
</organism>
<dbReference type="RefSeq" id="WP_152359797.1">
    <property type="nucleotide sequence ID" value="NZ_WHJE01000064.1"/>
</dbReference>